<dbReference type="CDD" id="cd00770">
    <property type="entry name" value="SerRS_core"/>
    <property type="match status" value="1"/>
</dbReference>
<name>A0A3E4QQ24_9ACTN</name>
<keyword evidence="5 12" id="KW-0436">Ligase</keyword>
<dbReference type="GO" id="GO:0006434">
    <property type="term" value="P:seryl-tRNA aminoacylation"/>
    <property type="evidence" value="ECO:0007669"/>
    <property type="project" value="UniProtKB-UniRule"/>
</dbReference>
<comment type="catalytic activity">
    <reaction evidence="10 12">
        <text>tRNA(Sec) + L-serine + ATP = L-seryl-tRNA(Sec) + AMP + diphosphate + H(+)</text>
        <dbReference type="Rhea" id="RHEA:42580"/>
        <dbReference type="Rhea" id="RHEA-COMP:9742"/>
        <dbReference type="Rhea" id="RHEA-COMP:10128"/>
        <dbReference type="ChEBI" id="CHEBI:15378"/>
        <dbReference type="ChEBI" id="CHEBI:30616"/>
        <dbReference type="ChEBI" id="CHEBI:33019"/>
        <dbReference type="ChEBI" id="CHEBI:33384"/>
        <dbReference type="ChEBI" id="CHEBI:78442"/>
        <dbReference type="ChEBI" id="CHEBI:78533"/>
        <dbReference type="ChEBI" id="CHEBI:456215"/>
        <dbReference type="EC" id="6.1.1.11"/>
    </reaction>
</comment>
<evidence type="ECO:0000256" key="1">
    <source>
        <dbReference type="ARBA" id="ARBA00004496"/>
    </source>
</evidence>
<keyword evidence="7 12" id="KW-0067">ATP-binding</keyword>
<comment type="function">
    <text evidence="12">Catalyzes the attachment of serine to tRNA(Ser). Is also able to aminoacylate tRNA(Sec) with serine, to form the misacylated tRNA L-seryl-tRNA(Sec), which will be further converted into selenocysteinyl-tRNA(Sec).</text>
</comment>
<comment type="subcellular location">
    <subcellularLocation>
        <location evidence="1 12">Cytoplasm</location>
    </subcellularLocation>
</comment>
<comment type="domain">
    <text evidence="12">Consists of two distinct domains, a catalytic core and a N-terminal extension that is involved in tRNA binding.</text>
</comment>
<feature type="binding site" evidence="12 13">
    <location>
        <position position="287"/>
    </location>
    <ligand>
        <name>L-serine</name>
        <dbReference type="ChEBI" id="CHEBI:33384"/>
    </ligand>
</feature>
<feature type="binding site" evidence="12 14">
    <location>
        <begin position="264"/>
        <end position="266"/>
    </location>
    <ligand>
        <name>ATP</name>
        <dbReference type="ChEBI" id="CHEBI:30616"/>
    </ligand>
</feature>
<dbReference type="PANTHER" id="PTHR43697">
    <property type="entry name" value="SERYL-TRNA SYNTHETASE"/>
    <property type="match status" value="1"/>
</dbReference>
<dbReference type="InterPro" id="IPR006195">
    <property type="entry name" value="aa-tRNA-synth_II"/>
</dbReference>
<feature type="binding site" evidence="13">
    <location>
        <position position="386"/>
    </location>
    <ligand>
        <name>L-serine</name>
        <dbReference type="ChEBI" id="CHEBI:33384"/>
    </ligand>
</feature>
<keyword evidence="15" id="KW-0175">Coiled coil</keyword>
<dbReference type="Gene3D" id="1.10.287.40">
    <property type="entry name" value="Serine-tRNA synthetase, tRNA binding domain"/>
    <property type="match status" value="1"/>
</dbReference>
<keyword evidence="6 12" id="KW-0547">Nucleotide-binding</keyword>
<dbReference type="SUPFAM" id="SSF46589">
    <property type="entry name" value="tRNA-binding arm"/>
    <property type="match status" value="1"/>
</dbReference>
<dbReference type="EMBL" id="QSRJ01000010">
    <property type="protein sequence ID" value="RGL08413.1"/>
    <property type="molecule type" value="Genomic_DNA"/>
</dbReference>
<dbReference type="InterPro" id="IPR002314">
    <property type="entry name" value="aa-tRNA-synt_IIb"/>
</dbReference>
<dbReference type="InterPro" id="IPR033729">
    <property type="entry name" value="SerRS_core"/>
</dbReference>
<feature type="coiled-coil region" evidence="15">
    <location>
        <begin position="44"/>
        <end position="97"/>
    </location>
</feature>
<keyword evidence="9 12" id="KW-0030">Aminoacyl-tRNA synthetase</keyword>
<dbReference type="InterPro" id="IPR045864">
    <property type="entry name" value="aa-tRNA-synth_II/BPL/LPL"/>
</dbReference>
<evidence type="ECO:0000256" key="9">
    <source>
        <dbReference type="ARBA" id="ARBA00023146"/>
    </source>
</evidence>
<evidence type="ECO:0000256" key="10">
    <source>
        <dbReference type="ARBA" id="ARBA00047929"/>
    </source>
</evidence>
<feature type="domain" description="Aminoacyl-transfer RNA synthetases class-II family profile" evidence="16">
    <location>
        <begin position="177"/>
        <end position="413"/>
    </location>
</feature>
<evidence type="ECO:0000256" key="8">
    <source>
        <dbReference type="ARBA" id="ARBA00022917"/>
    </source>
</evidence>
<evidence type="ECO:0000256" key="4">
    <source>
        <dbReference type="ARBA" id="ARBA00022490"/>
    </source>
</evidence>
<dbReference type="Pfam" id="PF02403">
    <property type="entry name" value="Seryl_tRNA_N"/>
    <property type="match status" value="1"/>
</dbReference>
<dbReference type="GO" id="GO:0005524">
    <property type="term" value="F:ATP binding"/>
    <property type="evidence" value="ECO:0007669"/>
    <property type="project" value="UniProtKB-UniRule"/>
</dbReference>
<sequence length="430" mass="48320">MLDIKFVRENPDALDEAMANRQGSWDREKFFELDGERRAVITEVEELQAQRNAESKKIGMLMKEGKREEAEAAKEAVRLVNEKIEGLAARRSELEDAQYDFMARIPNMPCEATPVGVDENENPEVRRWGTPRDFAAEGFEAKAHWDLGTELGILDFERGAKLSGGRFTVLSGDGATLDRALENFFLNTHLARGFKEFIPPVVVNREIMFGTGQLPKFEDDAYHTGEDQFLIPTAEVALTNLHAGETLDASQLPLRYTAGTPCFREEAGSAGRDTRGIIRQHQFTKVEMVKFARPEESDDELESMVAEAEYILQQLGLPYRVISLCTGDLGFSARQTYDIEVWLPSYNAYKEISSCSNCGDFQARRANIKYRDPENFKGTRFVHTLNGSGLPTGRTMAAIMENYQNADGTITVPEVLRPYMGGRECIEIQA</sequence>
<evidence type="ECO:0000256" key="7">
    <source>
        <dbReference type="ARBA" id="ARBA00022840"/>
    </source>
</evidence>
<keyword evidence="4 12" id="KW-0963">Cytoplasm</keyword>
<dbReference type="GO" id="GO:0005737">
    <property type="term" value="C:cytoplasm"/>
    <property type="evidence" value="ECO:0007669"/>
    <property type="project" value="UniProtKB-SubCell"/>
</dbReference>
<comment type="catalytic activity">
    <reaction evidence="11 12">
        <text>tRNA(Ser) + L-serine + ATP = L-seryl-tRNA(Ser) + AMP + diphosphate + H(+)</text>
        <dbReference type="Rhea" id="RHEA:12292"/>
        <dbReference type="Rhea" id="RHEA-COMP:9669"/>
        <dbReference type="Rhea" id="RHEA-COMP:9703"/>
        <dbReference type="ChEBI" id="CHEBI:15378"/>
        <dbReference type="ChEBI" id="CHEBI:30616"/>
        <dbReference type="ChEBI" id="CHEBI:33019"/>
        <dbReference type="ChEBI" id="CHEBI:33384"/>
        <dbReference type="ChEBI" id="CHEBI:78442"/>
        <dbReference type="ChEBI" id="CHEBI:78533"/>
        <dbReference type="ChEBI" id="CHEBI:456215"/>
        <dbReference type="EC" id="6.1.1.11"/>
    </reaction>
</comment>
<evidence type="ECO:0000256" key="14">
    <source>
        <dbReference type="PIRSR" id="PIRSR001529-2"/>
    </source>
</evidence>
<evidence type="ECO:0000256" key="6">
    <source>
        <dbReference type="ARBA" id="ARBA00022741"/>
    </source>
</evidence>
<dbReference type="InterPro" id="IPR002317">
    <property type="entry name" value="Ser-tRNA-ligase_type_1"/>
</dbReference>
<feature type="binding site" evidence="12">
    <location>
        <begin position="233"/>
        <end position="235"/>
    </location>
    <ligand>
        <name>L-serine</name>
        <dbReference type="ChEBI" id="CHEBI:33384"/>
    </ligand>
</feature>
<accession>A0A3E4QQ24</accession>
<dbReference type="HAMAP" id="MF_00176">
    <property type="entry name" value="Ser_tRNA_synth_type1"/>
    <property type="match status" value="1"/>
</dbReference>
<dbReference type="RefSeq" id="WP_117680018.1">
    <property type="nucleotide sequence ID" value="NZ_JAQCWE010000001.1"/>
</dbReference>
<proteinExistence type="inferred from homology"/>
<dbReference type="PRINTS" id="PR00981">
    <property type="entry name" value="TRNASYNTHSER"/>
</dbReference>
<comment type="similarity">
    <text evidence="3 12">Belongs to the class-II aminoacyl-tRNA synthetase family. Type-1 seryl-tRNA synthetase subfamily.</text>
</comment>
<evidence type="ECO:0000256" key="13">
    <source>
        <dbReference type="PIRSR" id="PIRSR001529-1"/>
    </source>
</evidence>
<comment type="caution">
    <text evidence="12">Lacks conserved residue(s) required for the propagation of feature annotation.</text>
</comment>
<dbReference type="GO" id="GO:0004828">
    <property type="term" value="F:serine-tRNA ligase activity"/>
    <property type="evidence" value="ECO:0007669"/>
    <property type="project" value="UniProtKB-UniRule"/>
</dbReference>
<gene>
    <name evidence="12" type="primary">serS</name>
    <name evidence="17" type="ORF">DXC81_08545</name>
</gene>
<evidence type="ECO:0000256" key="3">
    <source>
        <dbReference type="ARBA" id="ARBA00010728"/>
    </source>
</evidence>
<evidence type="ECO:0000256" key="2">
    <source>
        <dbReference type="ARBA" id="ARBA00005045"/>
    </source>
</evidence>
<comment type="caution">
    <text evidence="17">The sequence shown here is derived from an EMBL/GenBank/DDBJ whole genome shotgun (WGS) entry which is preliminary data.</text>
</comment>
<dbReference type="UniPathway" id="UPA00906">
    <property type="reaction ID" value="UER00895"/>
</dbReference>
<dbReference type="EC" id="6.1.1.11" evidence="12"/>
<dbReference type="InterPro" id="IPR015866">
    <property type="entry name" value="Ser-tRNA-synth_1_N"/>
</dbReference>
<evidence type="ECO:0000256" key="15">
    <source>
        <dbReference type="SAM" id="Coils"/>
    </source>
</evidence>
<dbReference type="GO" id="GO:0016260">
    <property type="term" value="P:selenocysteine biosynthetic process"/>
    <property type="evidence" value="ECO:0007669"/>
    <property type="project" value="UniProtKB-UniRule"/>
</dbReference>
<dbReference type="PIRSF" id="PIRSF001529">
    <property type="entry name" value="Ser-tRNA-synth_IIa"/>
    <property type="match status" value="1"/>
</dbReference>
<dbReference type="Gene3D" id="3.30.930.10">
    <property type="entry name" value="Bira Bifunctional Protein, Domain 2"/>
    <property type="match status" value="1"/>
</dbReference>
<evidence type="ECO:0000259" key="16">
    <source>
        <dbReference type="PROSITE" id="PS50862"/>
    </source>
</evidence>
<comment type="pathway">
    <text evidence="2 12">Aminoacyl-tRNA biosynthesis; selenocysteinyl-tRNA(Sec) biosynthesis; L-seryl-tRNA(Sec) from L-serine and tRNA(Sec): step 1/1.</text>
</comment>
<dbReference type="Proteomes" id="UP000260943">
    <property type="component" value="Unassembled WGS sequence"/>
</dbReference>
<dbReference type="NCBIfam" id="TIGR00414">
    <property type="entry name" value="serS"/>
    <property type="match status" value="1"/>
</dbReference>
<evidence type="ECO:0000313" key="17">
    <source>
        <dbReference type="EMBL" id="RGL08413.1"/>
    </source>
</evidence>
<feature type="binding site" evidence="12 14">
    <location>
        <begin position="351"/>
        <end position="354"/>
    </location>
    <ligand>
        <name>ATP</name>
        <dbReference type="ChEBI" id="CHEBI:30616"/>
    </ligand>
</feature>
<dbReference type="Pfam" id="PF00587">
    <property type="entry name" value="tRNA-synt_2b"/>
    <property type="match status" value="1"/>
</dbReference>
<evidence type="ECO:0000313" key="18">
    <source>
        <dbReference type="Proteomes" id="UP000260943"/>
    </source>
</evidence>
<evidence type="ECO:0000256" key="5">
    <source>
        <dbReference type="ARBA" id="ARBA00022598"/>
    </source>
</evidence>
<dbReference type="SUPFAM" id="SSF55681">
    <property type="entry name" value="Class II aaRS and biotin synthetases"/>
    <property type="match status" value="1"/>
</dbReference>
<dbReference type="PANTHER" id="PTHR43697:SF1">
    <property type="entry name" value="SERINE--TRNA LIGASE"/>
    <property type="match status" value="1"/>
</dbReference>
<feature type="binding site" evidence="13">
    <location>
        <position position="264"/>
    </location>
    <ligand>
        <name>L-serine</name>
        <dbReference type="ChEBI" id="CHEBI:33384"/>
    </ligand>
</feature>
<feature type="binding site" evidence="13">
    <location>
        <position position="233"/>
    </location>
    <ligand>
        <name>L-serine</name>
        <dbReference type="ChEBI" id="CHEBI:33384"/>
    </ligand>
</feature>
<evidence type="ECO:0000256" key="12">
    <source>
        <dbReference type="HAMAP-Rule" id="MF_00176"/>
    </source>
</evidence>
<feature type="binding site" evidence="12">
    <location>
        <position position="388"/>
    </location>
    <ligand>
        <name>L-serine</name>
        <dbReference type="ChEBI" id="CHEBI:33384"/>
    </ligand>
</feature>
<dbReference type="AlphaFoldDB" id="A0A3E4QQ24"/>
<keyword evidence="8 12" id="KW-0648">Protein biosynthesis</keyword>
<comment type="subunit">
    <text evidence="12">Homodimer. The tRNA molecule binds across the dimer.</text>
</comment>
<dbReference type="InterPro" id="IPR042103">
    <property type="entry name" value="SerRS_1_N_sf"/>
</dbReference>
<dbReference type="PROSITE" id="PS50862">
    <property type="entry name" value="AA_TRNA_LIGASE_II"/>
    <property type="match status" value="1"/>
</dbReference>
<dbReference type="InterPro" id="IPR010978">
    <property type="entry name" value="tRNA-bd_arm"/>
</dbReference>
<protein>
    <recommendedName>
        <fullName evidence="12">Serine--tRNA ligase</fullName>
        <ecNumber evidence="12">6.1.1.11</ecNumber>
    </recommendedName>
    <alternativeName>
        <fullName evidence="12">Seryl-tRNA synthetase</fullName>
        <shortName evidence="12">SerRS</shortName>
    </alternativeName>
    <alternativeName>
        <fullName evidence="12">Seryl-tRNA(Ser/Sec) synthetase</fullName>
    </alternativeName>
</protein>
<reference evidence="17 18" key="1">
    <citation type="submission" date="2018-08" db="EMBL/GenBank/DDBJ databases">
        <title>A genome reference for cultivated species of the human gut microbiota.</title>
        <authorList>
            <person name="Zou Y."/>
            <person name="Xue W."/>
            <person name="Luo G."/>
        </authorList>
    </citation>
    <scope>NUCLEOTIDE SEQUENCE [LARGE SCALE GENOMIC DNA]</scope>
    <source>
        <strain evidence="17 18">TF08-14</strain>
    </source>
</reference>
<organism evidence="17 18">
    <name type="scientific">Collinsella tanakaei</name>
    <dbReference type="NCBI Taxonomy" id="626935"/>
    <lineage>
        <taxon>Bacteria</taxon>
        <taxon>Bacillati</taxon>
        <taxon>Actinomycetota</taxon>
        <taxon>Coriobacteriia</taxon>
        <taxon>Coriobacteriales</taxon>
        <taxon>Coriobacteriaceae</taxon>
        <taxon>Collinsella</taxon>
    </lineage>
</organism>
<evidence type="ECO:0000256" key="11">
    <source>
        <dbReference type="ARBA" id="ARBA00048823"/>
    </source>
</evidence>